<dbReference type="AlphaFoldDB" id="A0A158J1X5"/>
<dbReference type="Proteomes" id="UP000054977">
    <property type="component" value="Unassembled WGS sequence"/>
</dbReference>
<evidence type="ECO:0008006" key="4">
    <source>
        <dbReference type="Google" id="ProtNLM"/>
    </source>
</evidence>
<accession>A0A158J1X5</accession>
<dbReference type="RefSeq" id="WP_235007823.1">
    <property type="nucleotide sequence ID" value="NZ_FCNW02000053.1"/>
</dbReference>
<gene>
    <name evidence="2" type="ORF">AWB65_05799</name>
</gene>
<feature type="chain" id="PRO_5011115463" description="Lipoprotein" evidence="1">
    <location>
        <begin position="29"/>
        <end position="121"/>
    </location>
</feature>
<protein>
    <recommendedName>
        <fullName evidence="4">Lipoprotein</fullName>
    </recommendedName>
</protein>
<dbReference type="EMBL" id="FCNW02000053">
    <property type="protein sequence ID" value="SAL62864.1"/>
    <property type="molecule type" value="Genomic_DNA"/>
</dbReference>
<feature type="signal peptide" evidence="1">
    <location>
        <begin position="1"/>
        <end position="28"/>
    </location>
</feature>
<keyword evidence="3" id="KW-1185">Reference proteome</keyword>
<reference evidence="2" key="1">
    <citation type="submission" date="2016-01" db="EMBL/GenBank/DDBJ databases">
        <authorList>
            <person name="Peeters C."/>
        </authorList>
    </citation>
    <scope>NUCLEOTIDE SEQUENCE [LARGE SCALE GENOMIC DNA]</scope>
    <source>
        <strain evidence="2">LMG 22934</strain>
    </source>
</reference>
<sequence>MAQSKSFGIFHRATVPFMVGAIVANAHAQCPDWVVTPAGSAFNVAALIADNGSPQTALEKVSGALARVVNGGGCRTIVEPAACDETIELAKKAIAALERCTPENDPAKLHRQKGQRLEAEK</sequence>
<evidence type="ECO:0000313" key="2">
    <source>
        <dbReference type="EMBL" id="SAL62864.1"/>
    </source>
</evidence>
<evidence type="ECO:0000313" key="3">
    <source>
        <dbReference type="Proteomes" id="UP000054977"/>
    </source>
</evidence>
<evidence type="ECO:0000256" key="1">
    <source>
        <dbReference type="SAM" id="SignalP"/>
    </source>
</evidence>
<proteinExistence type="predicted"/>
<organism evidence="2 3">
    <name type="scientific">Caballeronia humi</name>
    <dbReference type="NCBI Taxonomy" id="326474"/>
    <lineage>
        <taxon>Bacteria</taxon>
        <taxon>Pseudomonadati</taxon>
        <taxon>Pseudomonadota</taxon>
        <taxon>Betaproteobacteria</taxon>
        <taxon>Burkholderiales</taxon>
        <taxon>Burkholderiaceae</taxon>
        <taxon>Caballeronia</taxon>
    </lineage>
</organism>
<keyword evidence="1" id="KW-0732">Signal</keyword>
<name>A0A158J1X5_9BURK</name>
<comment type="caution">
    <text evidence="2">The sequence shown here is derived from an EMBL/GenBank/DDBJ whole genome shotgun (WGS) entry which is preliminary data.</text>
</comment>